<dbReference type="AlphaFoldDB" id="A0A0D5NQW9"/>
<dbReference type="SUPFAM" id="SSF161098">
    <property type="entry name" value="MetI-like"/>
    <property type="match status" value="1"/>
</dbReference>
<feature type="transmembrane region" description="Helical" evidence="8">
    <location>
        <begin position="60"/>
        <end position="79"/>
    </location>
</feature>
<dbReference type="PROSITE" id="PS50928">
    <property type="entry name" value="ABC_TM1"/>
    <property type="match status" value="1"/>
</dbReference>
<feature type="domain" description="ABC transmembrane type-1" evidence="9">
    <location>
        <begin position="54"/>
        <end position="262"/>
    </location>
</feature>
<dbReference type="KEGG" id="pbj:VN24_09400"/>
<dbReference type="Pfam" id="PF00528">
    <property type="entry name" value="BPD_transp_1"/>
    <property type="match status" value="1"/>
</dbReference>
<reference evidence="11" key="2">
    <citation type="submission" date="2015-03" db="EMBL/GenBank/DDBJ databases">
        <title>Genome sequence of Paenibacillus beijingensis strain DSM 24997T.</title>
        <authorList>
            <person name="Kwak Y."/>
            <person name="Shin J.-H."/>
        </authorList>
    </citation>
    <scope>NUCLEOTIDE SEQUENCE [LARGE SCALE GENOMIC DNA]</scope>
    <source>
        <strain evidence="11">DSM 24997</strain>
    </source>
</reference>
<evidence type="ECO:0000313" key="10">
    <source>
        <dbReference type="EMBL" id="AJY77626.1"/>
    </source>
</evidence>
<dbReference type="GO" id="GO:0005886">
    <property type="term" value="C:plasma membrane"/>
    <property type="evidence" value="ECO:0007669"/>
    <property type="project" value="UniProtKB-SubCell"/>
</dbReference>
<feature type="transmembrane region" description="Helical" evidence="8">
    <location>
        <begin position="191"/>
        <end position="217"/>
    </location>
</feature>
<dbReference type="GO" id="GO:0055085">
    <property type="term" value="P:transmembrane transport"/>
    <property type="evidence" value="ECO:0007669"/>
    <property type="project" value="InterPro"/>
</dbReference>
<gene>
    <name evidence="10" type="ORF">VN24_09400</name>
</gene>
<sequence length="274" mass="30807">MLLVLLPLVIWICAFELVPIVQMIIMSFQTDDGQGFTLDQYVQSLTKPLYVQAILNDLKISFVSSVAALIIALVCAYSITRFTTKLRDTMLMISNMFTNFVGIPLAFSYMIMLGGNGMFTLLFRKLGFESLASFDLYSEKGLMLLYVYYQIPLALLLVYPIYYGIREEWREASMLLGASIWQFWRRIGIPVMLPGILGTFSILLANAMGAYATAYALTGINYNLLPIRIAALVSGDIFPNFQLGSALAVILAVIMLLSLFFNDWMGRLSRRRGI</sequence>
<dbReference type="EMBL" id="CP011058">
    <property type="protein sequence ID" value="AJY77626.1"/>
    <property type="molecule type" value="Genomic_DNA"/>
</dbReference>
<protein>
    <submittedName>
        <fullName evidence="10">ABC transporter permease</fullName>
    </submittedName>
</protein>
<dbReference type="PANTHER" id="PTHR42929:SF1">
    <property type="entry name" value="INNER MEMBRANE ABC TRANSPORTER PERMEASE PROTEIN YDCU-RELATED"/>
    <property type="match status" value="1"/>
</dbReference>
<evidence type="ECO:0000256" key="5">
    <source>
        <dbReference type="ARBA" id="ARBA00022692"/>
    </source>
</evidence>
<evidence type="ECO:0000256" key="7">
    <source>
        <dbReference type="ARBA" id="ARBA00023136"/>
    </source>
</evidence>
<dbReference type="Proteomes" id="UP000032633">
    <property type="component" value="Chromosome"/>
</dbReference>
<organism evidence="10 11">
    <name type="scientific">Paenibacillus beijingensis</name>
    <dbReference type="NCBI Taxonomy" id="1126833"/>
    <lineage>
        <taxon>Bacteria</taxon>
        <taxon>Bacillati</taxon>
        <taxon>Bacillota</taxon>
        <taxon>Bacilli</taxon>
        <taxon>Bacillales</taxon>
        <taxon>Paenibacillaceae</taxon>
        <taxon>Paenibacillus</taxon>
    </lineage>
</organism>
<feature type="transmembrane region" description="Helical" evidence="8">
    <location>
        <begin position="100"/>
        <end position="123"/>
    </location>
</feature>
<accession>A0A0D5NQW9</accession>
<evidence type="ECO:0000313" key="11">
    <source>
        <dbReference type="Proteomes" id="UP000032633"/>
    </source>
</evidence>
<dbReference type="Gene3D" id="1.10.3720.10">
    <property type="entry name" value="MetI-like"/>
    <property type="match status" value="1"/>
</dbReference>
<evidence type="ECO:0000256" key="1">
    <source>
        <dbReference type="ARBA" id="ARBA00004651"/>
    </source>
</evidence>
<keyword evidence="5 8" id="KW-0812">Transmembrane</keyword>
<keyword evidence="6 8" id="KW-1133">Transmembrane helix</keyword>
<evidence type="ECO:0000256" key="8">
    <source>
        <dbReference type="RuleBase" id="RU363032"/>
    </source>
</evidence>
<dbReference type="InterPro" id="IPR035906">
    <property type="entry name" value="MetI-like_sf"/>
</dbReference>
<dbReference type="HOGENOM" id="CLU_016047_18_6_9"/>
<evidence type="ECO:0000259" key="9">
    <source>
        <dbReference type="PROSITE" id="PS50928"/>
    </source>
</evidence>
<comment type="similarity">
    <text evidence="2">Belongs to the binding-protein-dependent transport system permease family. CysTW subfamily.</text>
</comment>
<evidence type="ECO:0000256" key="3">
    <source>
        <dbReference type="ARBA" id="ARBA00022448"/>
    </source>
</evidence>
<feature type="transmembrane region" description="Helical" evidence="8">
    <location>
        <begin position="143"/>
        <end position="165"/>
    </location>
</feature>
<dbReference type="PANTHER" id="PTHR42929">
    <property type="entry name" value="INNER MEMBRANE ABC TRANSPORTER PERMEASE PROTEIN YDCU-RELATED-RELATED"/>
    <property type="match status" value="1"/>
</dbReference>
<dbReference type="InterPro" id="IPR000515">
    <property type="entry name" value="MetI-like"/>
</dbReference>
<evidence type="ECO:0000256" key="6">
    <source>
        <dbReference type="ARBA" id="ARBA00022989"/>
    </source>
</evidence>
<proteinExistence type="inferred from homology"/>
<dbReference type="OrthoDB" id="8404154at2"/>
<keyword evidence="11" id="KW-1185">Reference proteome</keyword>
<feature type="transmembrane region" description="Helical" evidence="8">
    <location>
        <begin position="237"/>
        <end position="261"/>
    </location>
</feature>
<evidence type="ECO:0000256" key="2">
    <source>
        <dbReference type="ARBA" id="ARBA00007069"/>
    </source>
</evidence>
<name>A0A0D5NQW9_9BACL</name>
<comment type="subcellular location">
    <subcellularLocation>
        <location evidence="1 8">Cell membrane</location>
        <topology evidence="1 8">Multi-pass membrane protein</topology>
    </subcellularLocation>
</comment>
<dbReference type="STRING" id="1126833.VN24_09400"/>
<keyword evidence="7 8" id="KW-0472">Membrane</keyword>
<keyword evidence="4" id="KW-1003">Cell membrane</keyword>
<dbReference type="PATRIC" id="fig|1126833.4.peg.2079"/>
<keyword evidence="3 8" id="KW-0813">Transport</keyword>
<evidence type="ECO:0000256" key="4">
    <source>
        <dbReference type="ARBA" id="ARBA00022475"/>
    </source>
</evidence>
<reference evidence="10 11" key="1">
    <citation type="journal article" date="2015" name="J. Biotechnol.">
        <title>Complete genome sequence of Paenibacillus beijingensis 7188(T) (=DSM 24997(T)), a novel rhizobacterium from jujube garden soil.</title>
        <authorList>
            <person name="Kwak Y."/>
            <person name="Shin J.H."/>
        </authorList>
    </citation>
    <scope>NUCLEOTIDE SEQUENCE [LARGE SCALE GENOMIC DNA]</scope>
    <source>
        <strain evidence="10 11">DSM 24997</strain>
    </source>
</reference>
<dbReference type="CDD" id="cd06261">
    <property type="entry name" value="TM_PBP2"/>
    <property type="match status" value="1"/>
</dbReference>